<dbReference type="AlphaFoldDB" id="A0A2U3L3V5"/>
<dbReference type="Gene3D" id="2.60.40.10">
    <property type="entry name" value="Immunoglobulins"/>
    <property type="match status" value="1"/>
</dbReference>
<feature type="domain" description="Carbohydrate binding module family 25" evidence="1">
    <location>
        <begin position="26"/>
        <end position="106"/>
    </location>
</feature>
<dbReference type="InterPro" id="IPR005085">
    <property type="entry name" value="CBM25"/>
</dbReference>
<sequence>MMIRDTLNGIETSDNISILLPEVKKSSETSISYNGLLSNSGAEKVYLHYGFDGWSNSETVAMKKSLSGVFNAEVKINGKDELNFCFKDNANNWDNNNGSDWKVEIK</sequence>
<dbReference type="Proteomes" id="UP000238916">
    <property type="component" value="Unassembled WGS sequence"/>
</dbReference>
<protein>
    <recommendedName>
        <fullName evidence="1">Carbohydrate binding module family 25 domain-containing protein</fullName>
    </recommendedName>
</protein>
<organism evidence="2 3">
    <name type="scientific">Candidatus Desulfosporosinus infrequens</name>
    <dbReference type="NCBI Taxonomy" id="2043169"/>
    <lineage>
        <taxon>Bacteria</taxon>
        <taxon>Bacillati</taxon>
        <taxon>Bacillota</taxon>
        <taxon>Clostridia</taxon>
        <taxon>Eubacteriales</taxon>
        <taxon>Desulfitobacteriaceae</taxon>
        <taxon>Desulfosporosinus</taxon>
    </lineage>
</organism>
<reference evidence="3" key="1">
    <citation type="submission" date="2018-02" db="EMBL/GenBank/DDBJ databases">
        <authorList>
            <person name="Hausmann B."/>
        </authorList>
    </citation>
    <scope>NUCLEOTIDE SEQUENCE [LARGE SCALE GENOMIC DNA]</scope>
    <source>
        <strain evidence="3">Peat soil MAG SbF1</strain>
    </source>
</reference>
<evidence type="ECO:0000313" key="3">
    <source>
        <dbReference type="Proteomes" id="UP000238916"/>
    </source>
</evidence>
<proteinExistence type="predicted"/>
<dbReference type="InterPro" id="IPR013783">
    <property type="entry name" value="Ig-like_fold"/>
</dbReference>
<evidence type="ECO:0000259" key="1">
    <source>
        <dbReference type="SMART" id="SM01066"/>
    </source>
</evidence>
<evidence type="ECO:0000313" key="2">
    <source>
        <dbReference type="EMBL" id="SPF46530.1"/>
    </source>
</evidence>
<gene>
    <name evidence="2" type="ORF">SBF1_3620005</name>
</gene>
<name>A0A2U3L3V5_9FIRM</name>
<dbReference type="GO" id="GO:2001070">
    <property type="term" value="F:starch binding"/>
    <property type="evidence" value="ECO:0007669"/>
    <property type="project" value="InterPro"/>
</dbReference>
<dbReference type="Pfam" id="PF16760">
    <property type="entry name" value="CBM53"/>
    <property type="match status" value="1"/>
</dbReference>
<accession>A0A2U3L3V5</accession>
<dbReference type="EMBL" id="OMOF01000293">
    <property type="protein sequence ID" value="SPF46530.1"/>
    <property type="molecule type" value="Genomic_DNA"/>
</dbReference>
<dbReference type="SMART" id="SM01066">
    <property type="entry name" value="CBM_25"/>
    <property type="match status" value="1"/>
</dbReference>